<organism evidence="3 4">
    <name type="scientific">Ramlibacter tataouinensis</name>
    <dbReference type="NCBI Taxonomy" id="94132"/>
    <lineage>
        <taxon>Bacteria</taxon>
        <taxon>Pseudomonadati</taxon>
        <taxon>Pseudomonadota</taxon>
        <taxon>Betaproteobacteria</taxon>
        <taxon>Burkholderiales</taxon>
        <taxon>Comamonadaceae</taxon>
        <taxon>Ramlibacter</taxon>
    </lineage>
</organism>
<dbReference type="Proteomes" id="UP000070433">
    <property type="component" value="Chromosome"/>
</dbReference>
<dbReference type="InterPro" id="IPR001623">
    <property type="entry name" value="DnaJ_domain"/>
</dbReference>
<dbReference type="EMBL" id="CP010951">
    <property type="protein sequence ID" value="AMO24799.1"/>
    <property type="molecule type" value="Genomic_DNA"/>
</dbReference>
<dbReference type="Gene3D" id="1.10.287.110">
    <property type="entry name" value="DnaJ domain"/>
    <property type="match status" value="1"/>
</dbReference>
<evidence type="ECO:0000313" key="3">
    <source>
        <dbReference type="EMBL" id="AMO24799.1"/>
    </source>
</evidence>
<reference evidence="3 4" key="1">
    <citation type="journal article" date="2014" name="Int. J. Syst. Evol. Microbiol.">
        <title>Ramlibacter solisilvae sp. nov., isolated from forest soil, and emended description of the genus Ramlibacter.</title>
        <authorList>
            <person name="Lee H.J."/>
            <person name="Lee S.H."/>
            <person name="Lee S.S."/>
            <person name="Lee J.S."/>
            <person name="Kim Y."/>
            <person name="Kim S.C."/>
            <person name="Jeon C.O."/>
        </authorList>
    </citation>
    <scope>NUCLEOTIDE SEQUENCE [LARGE SCALE GENOMIC DNA]</scope>
    <source>
        <strain evidence="3 4">5-10</strain>
    </source>
</reference>
<dbReference type="PANTHER" id="PTHR44825:SF1">
    <property type="entry name" value="DNAJ HOMOLOG SUBFAMILY C MEMBER 4"/>
    <property type="match status" value="1"/>
</dbReference>
<proteinExistence type="predicted"/>
<gene>
    <name evidence="3" type="ORF">UC35_20640</name>
</gene>
<dbReference type="CDD" id="cd06257">
    <property type="entry name" value="DnaJ"/>
    <property type="match status" value="1"/>
</dbReference>
<keyword evidence="1" id="KW-1133">Transmembrane helix</keyword>
<dbReference type="PROSITE" id="PS50076">
    <property type="entry name" value="DNAJ_2"/>
    <property type="match status" value="1"/>
</dbReference>
<sequence length="166" mass="18178">MARVDHARALHSQPMSAETATYYDILQVSRRARPEGVRAAYRRLAQRYHPDKMPGNADAQRVMAALNEAYAVLSDPQQRARYDQVIAQAQSQRRLARQHLLERLDDPGAAWPWYLLLATVAFCTAAVGVVAYKNYVPGASTPAHAVSTAAAASPAPASRPLKLVSN</sequence>
<evidence type="ECO:0000259" key="2">
    <source>
        <dbReference type="PROSITE" id="PS50076"/>
    </source>
</evidence>
<dbReference type="AlphaFoldDB" id="A0A127JY05"/>
<dbReference type="Pfam" id="PF00226">
    <property type="entry name" value="DnaJ"/>
    <property type="match status" value="1"/>
</dbReference>
<keyword evidence="1" id="KW-0812">Transmembrane</keyword>
<evidence type="ECO:0000256" key="1">
    <source>
        <dbReference type="SAM" id="Phobius"/>
    </source>
</evidence>
<name>A0A127JY05_9BURK</name>
<feature type="domain" description="J" evidence="2">
    <location>
        <begin position="21"/>
        <end position="86"/>
    </location>
</feature>
<dbReference type="SUPFAM" id="SSF46565">
    <property type="entry name" value="Chaperone J-domain"/>
    <property type="match status" value="1"/>
</dbReference>
<keyword evidence="1" id="KW-0472">Membrane</keyword>
<dbReference type="InterPro" id="IPR052763">
    <property type="entry name" value="DnaJ_C4"/>
</dbReference>
<keyword evidence="4" id="KW-1185">Reference proteome</keyword>
<dbReference type="PRINTS" id="PR00625">
    <property type="entry name" value="JDOMAIN"/>
</dbReference>
<evidence type="ECO:0000313" key="4">
    <source>
        <dbReference type="Proteomes" id="UP000070433"/>
    </source>
</evidence>
<dbReference type="InterPro" id="IPR036869">
    <property type="entry name" value="J_dom_sf"/>
</dbReference>
<dbReference type="PANTHER" id="PTHR44825">
    <property type="match status" value="1"/>
</dbReference>
<feature type="transmembrane region" description="Helical" evidence="1">
    <location>
        <begin position="111"/>
        <end position="132"/>
    </location>
</feature>
<protein>
    <recommendedName>
        <fullName evidence="2">J domain-containing protein</fullName>
    </recommendedName>
</protein>
<accession>A0A127JY05</accession>
<dbReference type="SMART" id="SM00271">
    <property type="entry name" value="DnaJ"/>
    <property type="match status" value="1"/>
</dbReference>